<evidence type="ECO:0000256" key="1">
    <source>
        <dbReference type="SAM" id="Phobius"/>
    </source>
</evidence>
<dbReference type="NCBIfam" id="TIGR01218">
    <property type="entry name" value="Gpos_tandem_5TM"/>
    <property type="match status" value="1"/>
</dbReference>
<feature type="transmembrane region" description="Helical" evidence="1">
    <location>
        <begin position="69"/>
        <end position="88"/>
    </location>
</feature>
<evidence type="ECO:0000313" key="3">
    <source>
        <dbReference type="Proteomes" id="UP000001502"/>
    </source>
</evidence>
<keyword evidence="1" id="KW-1133">Transmembrane helix</keyword>
<gene>
    <name evidence="2" type="ordered locus">HMPREF0833_11250</name>
</gene>
<feature type="transmembrane region" description="Helical" evidence="1">
    <location>
        <begin position="43"/>
        <end position="63"/>
    </location>
</feature>
<keyword evidence="1" id="KW-0472">Membrane</keyword>
<proteinExistence type="predicted"/>
<dbReference type="EMBL" id="CP002843">
    <property type="protein sequence ID" value="AEH56281.1"/>
    <property type="molecule type" value="Genomic_DNA"/>
</dbReference>
<protein>
    <submittedName>
        <fullName evidence="2">Uncharacterized protein</fullName>
    </submittedName>
</protein>
<dbReference type="AlphaFoldDB" id="F8DKC4"/>
<dbReference type="Proteomes" id="UP000001502">
    <property type="component" value="Chromosome"/>
</dbReference>
<dbReference type="KEGG" id="scp:HMPREF0833_11250"/>
<accession>F8DKC4</accession>
<evidence type="ECO:0000313" key="2">
    <source>
        <dbReference type="EMBL" id="AEH56281.1"/>
    </source>
</evidence>
<keyword evidence="1" id="KW-0812">Transmembrane</keyword>
<reference evidence="3" key="1">
    <citation type="submission" date="2011-06" db="EMBL/GenBank/DDBJ databases">
        <title>Complete sequence of Streptococcus parasanguinis strain ATCC 15912.</title>
        <authorList>
            <person name="Muzny D."/>
            <person name="Qin X."/>
            <person name="Buhay C."/>
            <person name="Dugan-Rocha S."/>
            <person name="Ding Y."/>
            <person name="Chen G."/>
            <person name="Hawes A."/>
            <person name="Holder M."/>
            <person name="Jhangiani S."/>
            <person name="Johnson A."/>
            <person name="Khan Z."/>
            <person name="Li Z."/>
            <person name="Liu W."/>
            <person name="Liu X."/>
            <person name="Perez L."/>
            <person name="Shen H."/>
            <person name="Wang Q."/>
            <person name="Watt J."/>
            <person name="Xi L."/>
            <person name="Xin Y."/>
            <person name="Zhou J."/>
            <person name="Deng J."/>
            <person name="Jiang H."/>
            <person name="Liu Y."/>
            <person name="Qu J."/>
            <person name="Song X.-Z."/>
            <person name="Zhang L."/>
            <person name="Villasana D."/>
            <person name="Johnson A."/>
            <person name="Liu J."/>
            <person name="Liyanage D."/>
            <person name="Lorensuhewa L."/>
            <person name="Robinson T."/>
            <person name="Song A."/>
            <person name="Song B.-B."/>
            <person name="Dinh H."/>
            <person name="Thornton R."/>
            <person name="Coyle M."/>
            <person name="Francisco L."/>
            <person name="Jackson L."/>
            <person name="Javaid M."/>
            <person name="Korchina V."/>
            <person name="Kovar C."/>
            <person name="Mata R."/>
            <person name="Mathew T."/>
            <person name="Ngo R."/>
            <person name="Nguyen L."/>
            <person name="Nguyen N."/>
            <person name="Okwuonu G."/>
            <person name="Ongeri F."/>
            <person name="Pham C."/>
            <person name="Simmons D."/>
            <person name="Wilczek-Boney K."/>
            <person name="Hale W."/>
            <person name="Jakkamsetti A."/>
            <person name="Pham P."/>
            <person name="Ruth R."/>
            <person name="San Lucas F."/>
            <person name="Warren J."/>
            <person name="Zhang J."/>
            <person name="Zhao Z."/>
            <person name="Zhou C."/>
            <person name="Zhu D."/>
            <person name="Lee S."/>
            <person name="Bess C."/>
            <person name="Blankenburg K."/>
            <person name="Forbes L."/>
            <person name="Fu Q."/>
            <person name="Gubbala S."/>
            <person name="Hirani K."/>
            <person name="Jayaseelan J.C."/>
            <person name="Lara F."/>
            <person name="Munidasa M."/>
            <person name="Palculict T."/>
            <person name="Patil S."/>
            <person name="Pu L.-L."/>
            <person name="Saada N."/>
            <person name="Tang L."/>
            <person name="Weissenberger G."/>
            <person name="Zhu Y."/>
            <person name="Hemphill L."/>
            <person name="Shang Y."/>
            <person name="Youmans B."/>
            <person name="Ayvaz T."/>
            <person name="Ross M."/>
            <person name="Santibanez J."/>
            <person name="Aqrawi P."/>
            <person name="Gross S."/>
            <person name="Joshi V."/>
            <person name="Fowler G."/>
            <person name="Nazareth L."/>
            <person name="Reid J."/>
            <person name="Worley K."/>
            <person name="Petrosino J."/>
            <person name="Highlander S."/>
            <person name="Gibbs R."/>
        </authorList>
    </citation>
    <scope>NUCLEOTIDE SEQUENCE [LARGE SCALE GENOMIC DNA]</scope>
    <source>
        <strain evidence="3">ATCC 15912 / DSM 6778 / CIP 104372 / LMG 14537</strain>
    </source>
</reference>
<dbReference type="InterPro" id="IPR005915">
    <property type="entry name" value="Tandem_5TM"/>
</dbReference>
<organism evidence="2 3">
    <name type="scientific">Streptococcus parasanguinis (strain ATCC 15912 / DSM 6778 / CIP 104372 / LMG 14537)</name>
    <dbReference type="NCBI Taxonomy" id="760570"/>
    <lineage>
        <taxon>Bacteria</taxon>
        <taxon>Bacillati</taxon>
        <taxon>Bacillota</taxon>
        <taxon>Bacilli</taxon>
        <taxon>Lactobacillales</taxon>
        <taxon>Streptococcaceae</taxon>
        <taxon>Streptococcus</taxon>
    </lineage>
</organism>
<dbReference type="HOGENOM" id="CLU_2107611_0_0_9"/>
<name>F8DKC4_STREP</name>
<sequence>MLISFVLFRFSIEKARKKVKNLFPTARKRYRVTFKPIPERKQIFDAHLLNLVLLACLAMYLFTNNGTEGIFLVIGGILMAFLLTFEFGKVPVLLGAKTGNLRLDSVEEIVIEKSN</sequence>